<gene>
    <name evidence="2" type="ORF">PLEPLA_LOCUS6204</name>
</gene>
<organism evidence="2 3">
    <name type="scientific">Pleuronectes platessa</name>
    <name type="common">European plaice</name>
    <dbReference type="NCBI Taxonomy" id="8262"/>
    <lineage>
        <taxon>Eukaryota</taxon>
        <taxon>Metazoa</taxon>
        <taxon>Chordata</taxon>
        <taxon>Craniata</taxon>
        <taxon>Vertebrata</taxon>
        <taxon>Euteleostomi</taxon>
        <taxon>Actinopterygii</taxon>
        <taxon>Neopterygii</taxon>
        <taxon>Teleostei</taxon>
        <taxon>Neoteleostei</taxon>
        <taxon>Acanthomorphata</taxon>
        <taxon>Carangaria</taxon>
        <taxon>Pleuronectiformes</taxon>
        <taxon>Pleuronectoidei</taxon>
        <taxon>Pleuronectidae</taxon>
        <taxon>Pleuronectes</taxon>
    </lineage>
</organism>
<keyword evidence="3" id="KW-1185">Reference proteome</keyword>
<dbReference type="EMBL" id="CADEAL010000320">
    <property type="protein sequence ID" value="CAB1418380.1"/>
    <property type="molecule type" value="Genomic_DNA"/>
</dbReference>
<feature type="region of interest" description="Disordered" evidence="1">
    <location>
        <begin position="19"/>
        <end position="72"/>
    </location>
</feature>
<name>A0A9N7Y4U1_PLEPL</name>
<evidence type="ECO:0000313" key="2">
    <source>
        <dbReference type="EMBL" id="CAB1418380.1"/>
    </source>
</evidence>
<accession>A0A9N7Y4U1</accession>
<evidence type="ECO:0000256" key="1">
    <source>
        <dbReference type="SAM" id="MobiDB-lite"/>
    </source>
</evidence>
<sequence length="156" mass="17070">MPRIADECPCVHYPMCSRPPAPSQGHSQSPPPQVSEGCAGILGPDPERFRGGDFNVPSFSDHNGGQDRRIDVGPGLFQDKLIAATLRREEAEELQRCSCDDDIAGRRRSGDSTQLQTRCYYEARIVMSSIACQEVNASMLGPNRQNPALLDRGQLA</sequence>
<evidence type="ECO:0000313" key="3">
    <source>
        <dbReference type="Proteomes" id="UP001153269"/>
    </source>
</evidence>
<dbReference type="Proteomes" id="UP001153269">
    <property type="component" value="Unassembled WGS sequence"/>
</dbReference>
<reference evidence="2" key="1">
    <citation type="submission" date="2020-03" db="EMBL/GenBank/DDBJ databases">
        <authorList>
            <person name="Weist P."/>
        </authorList>
    </citation>
    <scope>NUCLEOTIDE SEQUENCE</scope>
</reference>
<proteinExistence type="predicted"/>
<dbReference type="AlphaFoldDB" id="A0A9N7Y4U1"/>
<protein>
    <submittedName>
        <fullName evidence="2">Uncharacterized protein</fullName>
    </submittedName>
</protein>
<comment type="caution">
    <text evidence="2">The sequence shown here is derived from an EMBL/GenBank/DDBJ whole genome shotgun (WGS) entry which is preliminary data.</text>
</comment>